<feature type="transmembrane region" description="Helical" evidence="6">
    <location>
        <begin position="369"/>
        <end position="389"/>
    </location>
</feature>
<keyword evidence="9" id="KW-1185">Reference proteome</keyword>
<dbReference type="GO" id="GO:0016020">
    <property type="term" value="C:membrane"/>
    <property type="evidence" value="ECO:0007669"/>
    <property type="project" value="UniProtKB-SubCell"/>
</dbReference>
<feature type="domain" description="Calcineurin-like phosphoesterase" evidence="7">
    <location>
        <begin position="62"/>
        <end position="293"/>
    </location>
</feature>
<comment type="subcellular location">
    <subcellularLocation>
        <location evidence="1">Membrane</location>
        <topology evidence="1">Multi-pass membrane protein</topology>
    </subcellularLocation>
</comment>
<evidence type="ECO:0000256" key="6">
    <source>
        <dbReference type="SAM" id="Phobius"/>
    </source>
</evidence>
<dbReference type="STRING" id="703135.A0A2A9NSY5"/>
<sequence length="610" mass="69526">MKLRVHRNPFLTSTLHSPTILYNTLRFFWVVLVIWYELGEFYWSLSSCRWPAINASSESPTHVLVLSDTQIIHTAYTKNVPYTQAWRRFLTDLNIRKNWHVTSRLRPHDVIFLGDMLAAGRFIKNSAEYEQAVQYFKSVFSLPGARMHYLAGNTDISLGTVAKHSKDVKGFYQDTFGPLNQEFAIRKHTFVGLDAPGLVDEDYQRAAQGVDYTHWTPLPDGPVSFVNSITIDDDPLILLSHIPLSRPITASCGPLREKDTLRRNVGHGYQSMLGKQTTAFLLETLRPSLIFSGDNRDYCEYKHSFPDPHNNANTAKSTKEVTVKSFSMSKHIHRPGFQLLSLVDPFSLGESTDKSFADILCLLPDQDRIYSTIYPTFTVITLLVLFVINKTKMGHIRVRQLTALSVSSQTSLSLTSGRSTPVQHLDADIWIPRTPNILLSPRSPTQSLRRIPSCNLGPKLRTPSRPVTPNGSPPRHYVAYQEDGDEEEAMYPMYSTHHSDLRSSDHWSSGHDDLTEDELSTQHERCSAPGWRPVETQNTLWSWSFVFRGRRRRLTLSIPSWEDLTSLFSECQDHSTHLRRRGVLIATLFDTLSVLWPAVLVGMFIAWCMF</sequence>
<dbReference type="Pfam" id="PF00149">
    <property type="entry name" value="Metallophos"/>
    <property type="match status" value="1"/>
</dbReference>
<evidence type="ECO:0000256" key="3">
    <source>
        <dbReference type="ARBA" id="ARBA00022989"/>
    </source>
</evidence>
<dbReference type="InterPro" id="IPR004843">
    <property type="entry name" value="Calcineurin-like_PHP"/>
</dbReference>
<dbReference type="GO" id="GO:0006506">
    <property type="term" value="P:GPI anchor biosynthetic process"/>
    <property type="evidence" value="ECO:0007669"/>
    <property type="project" value="InterPro"/>
</dbReference>
<gene>
    <name evidence="8" type="ORF">AMATHDRAFT_143817</name>
</gene>
<dbReference type="SUPFAM" id="SSF56300">
    <property type="entry name" value="Metallo-dependent phosphatases"/>
    <property type="match status" value="1"/>
</dbReference>
<dbReference type="InterPro" id="IPR029052">
    <property type="entry name" value="Metallo-depent_PP-like"/>
</dbReference>
<dbReference type="PANTHER" id="PTHR13315">
    <property type="entry name" value="METALLO PHOSPHOESTERASE RELATED"/>
    <property type="match status" value="1"/>
</dbReference>
<dbReference type="OrthoDB" id="5977743at2759"/>
<evidence type="ECO:0000313" key="9">
    <source>
        <dbReference type="Proteomes" id="UP000242287"/>
    </source>
</evidence>
<evidence type="ECO:0000313" key="8">
    <source>
        <dbReference type="EMBL" id="PFH50886.1"/>
    </source>
</evidence>
<feature type="transmembrane region" description="Helical" evidence="6">
    <location>
        <begin position="583"/>
        <end position="607"/>
    </location>
</feature>
<reference evidence="8 9" key="1">
    <citation type="submission" date="2014-02" db="EMBL/GenBank/DDBJ databases">
        <title>Transposable element dynamics among asymbiotic and ectomycorrhizal Amanita fungi.</title>
        <authorList>
            <consortium name="DOE Joint Genome Institute"/>
            <person name="Hess J."/>
            <person name="Skrede I."/>
            <person name="Wolfe B."/>
            <person name="LaButti K."/>
            <person name="Ohm R.A."/>
            <person name="Grigoriev I.V."/>
            <person name="Pringle A."/>
        </authorList>
    </citation>
    <scope>NUCLEOTIDE SEQUENCE [LARGE SCALE GENOMIC DNA]</scope>
    <source>
        <strain evidence="8 9">SKay4041</strain>
    </source>
</reference>
<dbReference type="Proteomes" id="UP000242287">
    <property type="component" value="Unassembled WGS sequence"/>
</dbReference>
<dbReference type="AlphaFoldDB" id="A0A2A9NSY5"/>
<proteinExistence type="predicted"/>
<keyword evidence="3 6" id="KW-1133">Transmembrane helix</keyword>
<dbReference type="InterPro" id="IPR033308">
    <property type="entry name" value="PGAP5/Cdc1/Ted1"/>
</dbReference>
<protein>
    <recommendedName>
        <fullName evidence="7">Calcineurin-like phosphoesterase domain-containing protein</fullName>
    </recommendedName>
</protein>
<dbReference type="GO" id="GO:0016787">
    <property type="term" value="F:hydrolase activity"/>
    <property type="evidence" value="ECO:0007669"/>
    <property type="project" value="InterPro"/>
</dbReference>
<name>A0A2A9NSY5_9AGAR</name>
<evidence type="ECO:0000256" key="1">
    <source>
        <dbReference type="ARBA" id="ARBA00004141"/>
    </source>
</evidence>
<evidence type="ECO:0000256" key="5">
    <source>
        <dbReference type="SAM" id="MobiDB-lite"/>
    </source>
</evidence>
<accession>A0A2A9NSY5</accession>
<keyword evidence="2 6" id="KW-0812">Transmembrane</keyword>
<feature type="region of interest" description="Disordered" evidence="5">
    <location>
        <begin position="441"/>
        <end position="476"/>
    </location>
</feature>
<organism evidence="8 9">
    <name type="scientific">Amanita thiersii Skay4041</name>
    <dbReference type="NCBI Taxonomy" id="703135"/>
    <lineage>
        <taxon>Eukaryota</taxon>
        <taxon>Fungi</taxon>
        <taxon>Dikarya</taxon>
        <taxon>Basidiomycota</taxon>
        <taxon>Agaricomycotina</taxon>
        <taxon>Agaricomycetes</taxon>
        <taxon>Agaricomycetidae</taxon>
        <taxon>Agaricales</taxon>
        <taxon>Pluteineae</taxon>
        <taxon>Amanitaceae</taxon>
        <taxon>Amanita</taxon>
    </lineage>
</organism>
<evidence type="ECO:0000256" key="4">
    <source>
        <dbReference type="ARBA" id="ARBA00023136"/>
    </source>
</evidence>
<keyword evidence="4 6" id="KW-0472">Membrane</keyword>
<dbReference type="PANTHER" id="PTHR13315:SF4">
    <property type="entry name" value="METALLOPHOSPHOESTERASE, ISOFORM E"/>
    <property type="match status" value="1"/>
</dbReference>
<evidence type="ECO:0000259" key="7">
    <source>
        <dbReference type="Pfam" id="PF00149"/>
    </source>
</evidence>
<dbReference type="EMBL" id="KZ301995">
    <property type="protein sequence ID" value="PFH50886.1"/>
    <property type="molecule type" value="Genomic_DNA"/>
</dbReference>
<evidence type="ECO:0000256" key="2">
    <source>
        <dbReference type="ARBA" id="ARBA00022692"/>
    </source>
</evidence>
<dbReference type="GO" id="GO:0005783">
    <property type="term" value="C:endoplasmic reticulum"/>
    <property type="evidence" value="ECO:0007669"/>
    <property type="project" value="TreeGrafter"/>
</dbReference>